<sequence>MRAASLFAGQDFLELSESMFQTIIGRELNIPEVTKFEVTLRWATHHVKTISRPGTHVVLPTKTISHEEILDTLLYQADIGMFRVRRSYIDAVDGRRYRYLLSQKLPGYRR</sequence>
<dbReference type="AlphaFoldDB" id="A0A9D4PPU1"/>
<evidence type="ECO:0000313" key="1">
    <source>
        <dbReference type="EMBL" id="KAH7950867.1"/>
    </source>
</evidence>
<protein>
    <submittedName>
        <fullName evidence="1">Uncharacterized protein</fullName>
    </submittedName>
</protein>
<dbReference type="EMBL" id="JABSTV010001251">
    <property type="protein sequence ID" value="KAH7950867.1"/>
    <property type="molecule type" value="Genomic_DNA"/>
</dbReference>
<organism evidence="1 2">
    <name type="scientific">Rhipicephalus sanguineus</name>
    <name type="common">Brown dog tick</name>
    <name type="synonym">Ixodes sanguineus</name>
    <dbReference type="NCBI Taxonomy" id="34632"/>
    <lineage>
        <taxon>Eukaryota</taxon>
        <taxon>Metazoa</taxon>
        <taxon>Ecdysozoa</taxon>
        <taxon>Arthropoda</taxon>
        <taxon>Chelicerata</taxon>
        <taxon>Arachnida</taxon>
        <taxon>Acari</taxon>
        <taxon>Parasitiformes</taxon>
        <taxon>Ixodida</taxon>
        <taxon>Ixodoidea</taxon>
        <taxon>Ixodidae</taxon>
        <taxon>Rhipicephalinae</taxon>
        <taxon>Rhipicephalus</taxon>
        <taxon>Rhipicephalus</taxon>
    </lineage>
</organism>
<accession>A0A9D4PPU1</accession>
<reference evidence="1" key="1">
    <citation type="journal article" date="2020" name="Cell">
        <title>Large-Scale Comparative Analyses of Tick Genomes Elucidate Their Genetic Diversity and Vector Capacities.</title>
        <authorList>
            <consortium name="Tick Genome and Microbiome Consortium (TIGMIC)"/>
            <person name="Jia N."/>
            <person name="Wang J."/>
            <person name="Shi W."/>
            <person name="Du L."/>
            <person name="Sun Y."/>
            <person name="Zhan W."/>
            <person name="Jiang J.F."/>
            <person name="Wang Q."/>
            <person name="Zhang B."/>
            <person name="Ji P."/>
            <person name="Bell-Sakyi L."/>
            <person name="Cui X.M."/>
            <person name="Yuan T.T."/>
            <person name="Jiang B.G."/>
            <person name="Yang W.F."/>
            <person name="Lam T.T."/>
            <person name="Chang Q.C."/>
            <person name="Ding S.J."/>
            <person name="Wang X.J."/>
            <person name="Zhu J.G."/>
            <person name="Ruan X.D."/>
            <person name="Zhao L."/>
            <person name="Wei J.T."/>
            <person name="Ye R.Z."/>
            <person name="Que T.C."/>
            <person name="Du C.H."/>
            <person name="Zhou Y.H."/>
            <person name="Cheng J.X."/>
            <person name="Dai P.F."/>
            <person name="Guo W.B."/>
            <person name="Han X.H."/>
            <person name="Huang E.J."/>
            <person name="Li L.F."/>
            <person name="Wei W."/>
            <person name="Gao Y.C."/>
            <person name="Liu J.Z."/>
            <person name="Shao H.Z."/>
            <person name="Wang X."/>
            <person name="Wang C.C."/>
            <person name="Yang T.C."/>
            <person name="Huo Q.B."/>
            <person name="Li W."/>
            <person name="Chen H.Y."/>
            <person name="Chen S.E."/>
            <person name="Zhou L.G."/>
            <person name="Ni X.B."/>
            <person name="Tian J.H."/>
            <person name="Sheng Y."/>
            <person name="Liu T."/>
            <person name="Pan Y.S."/>
            <person name="Xia L.Y."/>
            <person name="Li J."/>
            <person name="Zhao F."/>
            <person name="Cao W.C."/>
        </authorList>
    </citation>
    <scope>NUCLEOTIDE SEQUENCE</scope>
    <source>
        <strain evidence="1">Rsan-2018</strain>
    </source>
</reference>
<reference evidence="1" key="2">
    <citation type="submission" date="2021-09" db="EMBL/GenBank/DDBJ databases">
        <authorList>
            <person name="Jia N."/>
            <person name="Wang J."/>
            <person name="Shi W."/>
            <person name="Du L."/>
            <person name="Sun Y."/>
            <person name="Zhan W."/>
            <person name="Jiang J."/>
            <person name="Wang Q."/>
            <person name="Zhang B."/>
            <person name="Ji P."/>
            <person name="Sakyi L.B."/>
            <person name="Cui X."/>
            <person name="Yuan T."/>
            <person name="Jiang B."/>
            <person name="Yang W."/>
            <person name="Lam T.T.-Y."/>
            <person name="Chang Q."/>
            <person name="Ding S."/>
            <person name="Wang X."/>
            <person name="Zhu J."/>
            <person name="Ruan X."/>
            <person name="Zhao L."/>
            <person name="Wei J."/>
            <person name="Que T."/>
            <person name="Du C."/>
            <person name="Cheng J."/>
            <person name="Dai P."/>
            <person name="Han X."/>
            <person name="Huang E."/>
            <person name="Gao Y."/>
            <person name="Liu J."/>
            <person name="Shao H."/>
            <person name="Ye R."/>
            <person name="Li L."/>
            <person name="Wei W."/>
            <person name="Wang X."/>
            <person name="Wang C."/>
            <person name="Huo Q."/>
            <person name="Li W."/>
            <person name="Guo W."/>
            <person name="Chen H."/>
            <person name="Chen S."/>
            <person name="Zhou L."/>
            <person name="Zhou L."/>
            <person name="Ni X."/>
            <person name="Tian J."/>
            <person name="Zhou Y."/>
            <person name="Sheng Y."/>
            <person name="Liu T."/>
            <person name="Pan Y."/>
            <person name="Xia L."/>
            <person name="Li J."/>
            <person name="Zhao F."/>
            <person name="Cao W."/>
        </authorList>
    </citation>
    <scope>NUCLEOTIDE SEQUENCE</scope>
    <source>
        <strain evidence="1">Rsan-2018</strain>
        <tissue evidence="1">Larvae</tissue>
    </source>
</reference>
<dbReference type="VEuPathDB" id="VectorBase:RSAN_041428"/>
<keyword evidence="2" id="KW-1185">Reference proteome</keyword>
<name>A0A9D4PPU1_RHISA</name>
<evidence type="ECO:0000313" key="2">
    <source>
        <dbReference type="Proteomes" id="UP000821837"/>
    </source>
</evidence>
<dbReference type="Proteomes" id="UP000821837">
    <property type="component" value="Chromosome 5"/>
</dbReference>
<proteinExistence type="predicted"/>
<gene>
    <name evidence="1" type="ORF">HPB52_003012</name>
</gene>
<comment type="caution">
    <text evidence="1">The sequence shown here is derived from an EMBL/GenBank/DDBJ whole genome shotgun (WGS) entry which is preliminary data.</text>
</comment>